<dbReference type="InterPro" id="IPR027417">
    <property type="entry name" value="P-loop_NTPase"/>
</dbReference>
<dbReference type="OrthoDB" id="9815272at2"/>
<keyword evidence="4" id="KW-1185">Reference proteome</keyword>
<dbReference type="InterPro" id="IPR052933">
    <property type="entry name" value="DNA_Protect_Modify"/>
</dbReference>
<accession>N2ACU0</accession>
<dbReference type="eggNOG" id="COG0827">
    <property type="taxonomic scope" value="Bacteria"/>
</dbReference>
<dbReference type="eggNOG" id="COG0553">
    <property type="taxonomic scope" value="Bacteria"/>
</dbReference>
<dbReference type="SUPFAM" id="SSF52540">
    <property type="entry name" value="P-loop containing nucleoside triphosphate hydrolases"/>
    <property type="match status" value="1"/>
</dbReference>
<protein>
    <recommendedName>
        <fullName evidence="2">Helicase ATP-binding domain-containing protein</fullName>
    </recommendedName>
</protein>
<dbReference type="GO" id="GO:0005524">
    <property type="term" value="F:ATP binding"/>
    <property type="evidence" value="ECO:0007669"/>
    <property type="project" value="InterPro"/>
</dbReference>
<reference evidence="3 4" key="1">
    <citation type="journal article" date="2014" name="Genome Announc.">
        <title>Draft genome sequences of the altered schaedler flora, a defined bacterial community from gnotobiotic mice.</title>
        <authorList>
            <person name="Wannemuehler M.J."/>
            <person name="Overstreet A.M."/>
            <person name="Ward D.V."/>
            <person name="Phillips G.J."/>
        </authorList>
    </citation>
    <scope>NUCLEOTIDE SEQUENCE [LARGE SCALE GENOMIC DNA]</scope>
    <source>
        <strain evidence="3 4">ASF492</strain>
    </source>
</reference>
<proteinExistence type="predicted"/>
<dbReference type="EMBL" id="AQFT01000086">
    <property type="protein sequence ID" value="EMZ25831.1"/>
    <property type="molecule type" value="Genomic_DNA"/>
</dbReference>
<dbReference type="SUPFAM" id="SSF53335">
    <property type="entry name" value="S-adenosyl-L-methionine-dependent methyltransferases"/>
    <property type="match status" value="1"/>
</dbReference>
<dbReference type="Pfam" id="PF00176">
    <property type="entry name" value="SNF2-rel_dom"/>
    <property type="match status" value="1"/>
</dbReference>
<feature type="compositionally biased region" description="Basic and acidic residues" evidence="1">
    <location>
        <begin position="403"/>
        <end position="421"/>
    </location>
</feature>
<feature type="region of interest" description="Disordered" evidence="1">
    <location>
        <begin position="258"/>
        <end position="370"/>
    </location>
</feature>
<dbReference type="Gene3D" id="3.40.50.150">
    <property type="entry name" value="Vaccinia Virus protein VP39"/>
    <property type="match status" value="1"/>
</dbReference>
<gene>
    <name evidence="3" type="ORF">C823_02682</name>
</gene>
<dbReference type="InterPro" id="IPR000330">
    <property type="entry name" value="SNF2_N"/>
</dbReference>
<feature type="compositionally biased region" description="Basic and acidic residues" evidence="1">
    <location>
        <begin position="335"/>
        <end position="349"/>
    </location>
</feature>
<dbReference type="PANTHER" id="PTHR41313">
    <property type="entry name" value="ADENINE-SPECIFIC METHYLTRANSFERASE"/>
    <property type="match status" value="1"/>
</dbReference>
<sequence length="1921" mass="216264">MPSKLQNYTAMAEYEASRLTSSFQQWTAFLTTASRLYKYPFPEQLMIFAQRPDATACADYDLWNKTMRRYVRRGSKGIALIDDSGDRPRLKYVFDVSDTGGRENARRLQLWQYQPEHEAPVTAALENAYGISGASGLADQLEKVAARLADEYWQEHRRDLMDIVDGSFLEEYDDLNIEVAFKSAATVSITFSLMSRCGMEPENYFEHEDFLSIFDFNTPAVVNALGTAVSQSSGQVLRQIGVTIKHYEYERSMANERTDLHAERGLSVPEPGIGGTENGAAPGQIRQDAENLSEGTPPDPLQQPSAVRETDGTSGRDRHGSKPEAGTAHAGADGNSRRDGEPESRRPDEVGGAGQQLQGTGRGNDTDGTYIQLTLPLFPSEQEQIRAINEAESVKMPSAFSMPEKDGKTPQEAEKPVHEAPEQTPATETVEQTPVSETPEQTPAPQSPSPEVTRPSDPQAAIDAALQEWNGSIGSKQAVAYHMRTHARDKDTAAWLRKEYGDDLPAFPVPEAGTDLPWPRVQRRIAQLIKEERFITPEEKAQSGQDWESRYVVMESQDSYMEPGRGSYAVWDNLNQEYVFGDSNWIRSFYDEASATEFMRELERQETAPPDLAGQTMTRQGDTITIGNGEMATHEIDLTVTDEEWEQIKEAIPESPAAPVMARDPLAPAYQVGDTVYLDDKPFEITEVGLFDVHLNDPSQRFPVSRAEGKEQFERLLRRDSRNGHITEFLPADLKGTDDDLREVLTAGLLTGQDKAYISGWLRSGEGNTRIAQRLSETFAGRAETMELMTGDTADYFTSTTGIEAEIHDKFSSRRSASWEQAAPILRALYQQELDGFSHEPVQREETRLEGEPSYQVGDKVILPYPFREISGTIGYIGEVDVRIDTGPYAWSHEMVNREQFEEFLRRDGRNAHLFLPPVPEQAQPEITAEPVTVYPGDKNNLPYDIVVERLHIEEPEHTPPEPTIPAPAAGNFHITDDHLGEGGQKAKFRMNMDAIRTLKEIEAQNRTATPAEQEVLSRYVGWGGLADAFDERKPAWANEFKELSALLSPEEYTSARSSTLNAHYTTPTVIRAIYEAVGNMGFTAGNILEPSCGVGNFFGLLPESMEASRLYGVELDSVSGRIAKQLYPKADITVGGFETTDRRDFYDLAIGNVPFGQYKVPDRAYDKLGFSIHDYFFAKALDQVRPGGVVAFVTSRYTLDKQSPEVRRYLAERADLLGAIRLPNNAFKANAGTDVVSDILFLQKRDSPVVAEPDWIHLGENEDGFAINRYFIDHPEMILGRQTSESTQFGRQGFTVAPIESLSLADQLHDAVKYIRGQYQEARLPELYEGEEIDTSIPADPNVKNFSYAIVDGEVYFRENSRMVRPDLNATATERVKGLVELRDCVQQLIAYQMDNYTDDVILRQQAELNRLYDAFSEKYGLINSRGNALAFADDSSYYLLCSLEVLDEEGQFERKADMFSKRTIKQHTAVTSVDTASEALSVSISEKACVDMEYMSALTGKDEETLAAELRGVVFLDFTPEPGGSHIYRTADDFLSGNVREKLHKYQRIMEGMAPDDSLYMTVKTNVEALQAAQPKDLDASEIDVRLGATWVDKEYVQQFMYELLDTPYNLKSVIEVNYSSFTAEWNITGKNAVSYNNIAAYTTYGTDRANAYRILEDSLNLRDVRIYDTEHDPDGKERRVLNQKETTLAQQKQQAIKEAFQDWIWRDPYRRQTLVQKYNELFNANRLREYDGSHITFGGINPEIRLRPHQLNAIAHVLYGGNTLLAHEVGAGKTFEMVASAMESKRLGLCQKSLFVVPNHLTEQWASEFLRLYPSANILVATKKDFETRNRKKFCSRISTGDYDAVIIGHSQFERIPVSVERQERLLQEQIWEIEDGLAELKNSRAENFTIKQLEKTKKSLEARLDKLHKNERKDDVV</sequence>
<feature type="region of interest" description="Disordered" evidence="1">
    <location>
        <begin position="958"/>
        <end position="982"/>
    </location>
</feature>
<organism evidence="3 4">
    <name type="scientific">Eubacterium plexicaudatum ASF492</name>
    <dbReference type="NCBI Taxonomy" id="1235802"/>
    <lineage>
        <taxon>Bacteria</taxon>
        <taxon>Bacillati</taxon>
        <taxon>Bacillota</taxon>
        <taxon>Clostridia</taxon>
        <taxon>Eubacteriales</taxon>
        <taxon>Eubacteriaceae</taxon>
        <taxon>Eubacterium</taxon>
    </lineage>
</organism>
<evidence type="ECO:0000259" key="2">
    <source>
        <dbReference type="SMART" id="SM00487"/>
    </source>
</evidence>
<dbReference type="InterPro" id="IPR029063">
    <property type="entry name" value="SAM-dependent_MTases_sf"/>
</dbReference>
<feature type="compositionally biased region" description="Basic and acidic residues" evidence="1">
    <location>
        <begin position="308"/>
        <end position="322"/>
    </location>
</feature>
<dbReference type="PRINTS" id="PR00507">
    <property type="entry name" value="N12N6MTFRASE"/>
</dbReference>
<dbReference type="PATRIC" id="fig|1235802.3.peg.2832"/>
<evidence type="ECO:0000313" key="3">
    <source>
        <dbReference type="EMBL" id="EMZ25831.1"/>
    </source>
</evidence>
<dbReference type="STRING" id="1235802.C823_02682"/>
<evidence type="ECO:0000313" key="4">
    <source>
        <dbReference type="Proteomes" id="UP000012589"/>
    </source>
</evidence>
<name>N2ACU0_9FIRM</name>
<dbReference type="Proteomes" id="UP000012589">
    <property type="component" value="Unassembled WGS sequence"/>
</dbReference>
<comment type="caution">
    <text evidence="3">The sequence shown here is derived from an EMBL/GenBank/DDBJ whole genome shotgun (WGS) entry which is preliminary data.</text>
</comment>
<dbReference type="InterPro" id="IPR014001">
    <property type="entry name" value="Helicase_ATP-bd"/>
</dbReference>
<dbReference type="SMART" id="SM00487">
    <property type="entry name" value="DEXDc"/>
    <property type="match status" value="1"/>
</dbReference>
<dbReference type="PANTHER" id="PTHR41313:SF1">
    <property type="entry name" value="DNA METHYLASE ADENINE-SPECIFIC DOMAIN-CONTAINING PROTEIN"/>
    <property type="match status" value="1"/>
</dbReference>
<dbReference type="HOGENOM" id="CLU_000181_0_0_9"/>
<feature type="region of interest" description="Disordered" evidence="1">
    <location>
        <begin position="394"/>
        <end position="457"/>
    </location>
</feature>
<dbReference type="eggNOG" id="COG4646">
    <property type="taxonomic scope" value="Bacteria"/>
</dbReference>
<evidence type="ECO:0000256" key="1">
    <source>
        <dbReference type="SAM" id="MobiDB-lite"/>
    </source>
</evidence>
<feature type="domain" description="Helicase ATP-binding" evidence="2">
    <location>
        <begin position="1745"/>
        <end position="1897"/>
    </location>
</feature>
<dbReference type="Gene3D" id="3.40.50.300">
    <property type="entry name" value="P-loop containing nucleotide triphosphate hydrolases"/>
    <property type="match status" value="1"/>
</dbReference>
<feature type="compositionally biased region" description="Polar residues" evidence="1">
    <location>
        <begin position="424"/>
        <end position="444"/>
    </location>
</feature>